<sequence>MGKAPFKAQAFVRNASENALPCLSCFLSLQIQMTPKHVTCVRLKDRGNVCE</sequence>
<name>A0A0E9WQC3_ANGAN</name>
<dbReference type="EMBL" id="GBXM01016904">
    <property type="protein sequence ID" value="JAH91673.1"/>
    <property type="molecule type" value="Transcribed_RNA"/>
</dbReference>
<reference evidence="1" key="1">
    <citation type="submission" date="2014-11" db="EMBL/GenBank/DDBJ databases">
        <authorList>
            <person name="Amaro Gonzalez C."/>
        </authorList>
    </citation>
    <scope>NUCLEOTIDE SEQUENCE</scope>
</reference>
<accession>A0A0E9WQC3</accession>
<reference evidence="1" key="2">
    <citation type="journal article" date="2015" name="Fish Shellfish Immunol.">
        <title>Early steps in the European eel (Anguilla anguilla)-Vibrio vulnificus interaction in the gills: Role of the RtxA13 toxin.</title>
        <authorList>
            <person name="Callol A."/>
            <person name="Pajuelo D."/>
            <person name="Ebbesson L."/>
            <person name="Teles M."/>
            <person name="MacKenzie S."/>
            <person name="Amaro C."/>
        </authorList>
    </citation>
    <scope>NUCLEOTIDE SEQUENCE</scope>
</reference>
<proteinExistence type="predicted"/>
<evidence type="ECO:0000313" key="1">
    <source>
        <dbReference type="EMBL" id="JAH91673.1"/>
    </source>
</evidence>
<protein>
    <submittedName>
        <fullName evidence="1">Uncharacterized protein</fullName>
    </submittedName>
</protein>
<dbReference type="AlphaFoldDB" id="A0A0E9WQC3"/>
<organism evidence="1">
    <name type="scientific">Anguilla anguilla</name>
    <name type="common">European freshwater eel</name>
    <name type="synonym">Muraena anguilla</name>
    <dbReference type="NCBI Taxonomy" id="7936"/>
    <lineage>
        <taxon>Eukaryota</taxon>
        <taxon>Metazoa</taxon>
        <taxon>Chordata</taxon>
        <taxon>Craniata</taxon>
        <taxon>Vertebrata</taxon>
        <taxon>Euteleostomi</taxon>
        <taxon>Actinopterygii</taxon>
        <taxon>Neopterygii</taxon>
        <taxon>Teleostei</taxon>
        <taxon>Anguilliformes</taxon>
        <taxon>Anguillidae</taxon>
        <taxon>Anguilla</taxon>
    </lineage>
</organism>